<proteinExistence type="predicted"/>
<dbReference type="InterPro" id="IPR001878">
    <property type="entry name" value="Znf_CCHC"/>
</dbReference>
<dbReference type="GO" id="GO:0003676">
    <property type="term" value="F:nucleic acid binding"/>
    <property type="evidence" value="ECO:0007669"/>
    <property type="project" value="InterPro"/>
</dbReference>
<dbReference type="AlphaFoldDB" id="A0AAD2JL01"/>
<comment type="caution">
    <text evidence="4">The sequence shown here is derived from an EMBL/GenBank/DDBJ whole genome shotgun (WGS) entry which is preliminary data.</text>
</comment>
<keyword evidence="1" id="KW-0479">Metal-binding</keyword>
<sequence length="308" mass="33898">MLLNLYKPTHQSLTEGFLKTYSLNHLPESQRNQFATTMETCGIVLERNEAIVLEAARRKQTPNKGGDTKGKNRDKGKPDKEAPSGAAFAQHGGKGGGASGVTCFCCGKKGHTCDKCEHKNNPPEKWFNPSKFKRYSMLHGWDVQLANWKGTGKKALHETIKKGYRVQFDSDKMNAFVVTSPRGLTEIYCHHPNGLYVRPLINSPPEFDDLNRDINIRAILMQSGNDANGPNHTNDNNILSGSSGLQTVEKNMEGFTDREVKAANAARAGYNIAGTPDIVKFQHAVQTGLLKNCPIIVTDIKNANAIYG</sequence>
<evidence type="ECO:0000313" key="5">
    <source>
        <dbReference type="Proteomes" id="UP001295423"/>
    </source>
</evidence>
<name>A0AAD2JL01_9STRA</name>
<reference evidence="4" key="1">
    <citation type="submission" date="2023-08" db="EMBL/GenBank/DDBJ databases">
        <authorList>
            <person name="Audoor S."/>
            <person name="Bilcke G."/>
        </authorList>
    </citation>
    <scope>NUCLEOTIDE SEQUENCE</scope>
</reference>
<accession>A0AAD2JL01</accession>
<evidence type="ECO:0000256" key="2">
    <source>
        <dbReference type="SAM" id="MobiDB-lite"/>
    </source>
</evidence>
<dbReference type="PROSITE" id="PS50158">
    <property type="entry name" value="ZF_CCHC"/>
    <property type="match status" value="1"/>
</dbReference>
<feature type="compositionally biased region" description="Basic and acidic residues" evidence="2">
    <location>
        <begin position="66"/>
        <end position="82"/>
    </location>
</feature>
<dbReference type="EMBL" id="CAKOGP040002043">
    <property type="protein sequence ID" value="CAJ1960051.1"/>
    <property type="molecule type" value="Genomic_DNA"/>
</dbReference>
<evidence type="ECO:0000259" key="3">
    <source>
        <dbReference type="PROSITE" id="PS50158"/>
    </source>
</evidence>
<evidence type="ECO:0000313" key="4">
    <source>
        <dbReference type="EMBL" id="CAJ1960051.1"/>
    </source>
</evidence>
<dbReference type="GO" id="GO:0008270">
    <property type="term" value="F:zinc ion binding"/>
    <property type="evidence" value="ECO:0007669"/>
    <property type="project" value="UniProtKB-KW"/>
</dbReference>
<feature type="domain" description="CCHC-type" evidence="3">
    <location>
        <begin position="103"/>
        <end position="116"/>
    </location>
</feature>
<dbReference type="Proteomes" id="UP001295423">
    <property type="component" value="Unassembled WGS sequence"/>
</dbReference>
<feature type="region of interest" description="Disordered" evidence="2">
    <location>
        <begin position="55"/>
        <end position="96"/>
    </location>
</feature>
<organism evidence="4 5">
    <name type="scientific">Cylindrotheca closterium</name>
    <dbReference type="NCBI Taxonomy" id="2856"/>
    <lineage>
        <taxon>Eukaryota</taxon>
        <taxon>Sar</taxon>
        <taxon>Stramenopiles</taxon>
        <taxon>Ochrophyta</taxon>
        <taxon>Bacillariophyta</taxon>
        <taxon>Bacillariophyceae</taxon>
        <taxon>Bacillariophycidae</taxon>
        <taxon>Bacillariales</taxon>
        <taxon>Bacillariaceae</taxon>
        <taxon>Cylindrotheca</taxon>
    </lineage>
</organism>
<protein>
    <recommendedName>
        <fullName evidence="3">CCHC-type domain-containing protein</fullName>
    </recommendedName>
</protein>
<gene>
    <name evidence="4" type="ORF">CYCCA115_LOCUS18467</name>
</gene>
<keyword evidence="1" id="KW-0863">Zinc-finger</keyword>
<keyword evidence="1" id="KW-0862">Zinc</keyword>
<keyword evidence="5" id="KW-1185">Reference proteome</keyword>
<evidence type="ECO:0000256" key="1">
    <source>
        <dbReference type="PROSITE-ProRule" id="PRU00047"/>
    </source>
</evidence>